<organism evidence="2">
    <name type="scientific">Candidatus Moduliflexus flocculans</name>
    <dbReference type="NCBI Taxonomy" id="1499966"/>
    <lineage>
        <taxon>Bacteria</taxon>
        <taxon>Candidatus Moduliflexota</taxon>
        <taxon>Candidatus Moduliflexia</taxon>
        <taxon>Candidatus Moduliflexales</taxon>
        <taxon>Candidatus Moduliflexaceae</taxon>
    </lineage>
</organism>
<dbReference type="STRING" id="1499966.U14_04791"/>
<dbReference type="InterPro" id="IPR050566">
    <property type="entry name" value="Deoxyribonucleoside_kinase"/>
</dbReference>
<dbReference type="Gene3D" id="3.40.50.300">
    <property type="entry name" value="P-loop containing nucleotide triphosphate hydrolases"/>
    <property type="match status" value="1"/>
</dbReference>
<protein>
    <submittedName>
        <fullName evidence="2">Deoxynucleoside kinase</fullName>
    </submittedName>
</protein>
<keyword evidence="3" id="KW-1185">Reference proteome</keyword>
<name>A0A0S6W6A3_9BACT</name>
<keyword evidence="2" id="KW-0808">Transferase</keyword>
<dbReference type="PANTHER" id="PTHR10513">
    <property type="entry name" value="DEOXYNUCLEOSIDE KINASE"/>
    <property type="match status" value="1"/>
</dbReference>
<evidence type="ECO:0000313" key="3">
    <source>
        <dbReference type="Proteomes" id="UP000030700"/>
    </source>
</evidence>
<dbReference type="Pfam" id="PF01712">
    <property type="entry name" value="dNK"/>
    <property type="match status" value="1"/>
</dbReference>
<evidence type="ECO:0000259" key="1">
    <source>
        <dbReference type="Pfam" id="PF01712"/>
    </source>
</evidence>
<dbReference type="InterPro" id="IPR031314">
    <property type="entry name" value="DNK_dom"/>
</dbReference>
<accession>A0A0S6W6A3</accession>
<dbReference type="PANTHER" id="PTHR10513:SF35">
    <property type="entry name" value="DEOXYADENOSINE KINASE"/>
    <property type="match status" value="1"/>
</dbReference>
<proteinExistence type="predicted"/>
<dbReference type="AlphaFoldDB" id="A0A0S6W6A3"/>
<dbReference type="Proteomes" id="UP000030700">
    <property type="component" value="Unassembled WGS sequence"/>
</dbReference>
<feature type="domain" description="Deoxynucleoside kinase" evidence="1">
    <location>
        <begin position="84"/>
        <end position="277"/>
    </location>
</feature>
<keyword evidence="2" id="KW-0418">Kinase</keyword>
<evidence type="ECO:0000313" key="2">
    <source>
        <dbReference type="EMBL" id="GAK53526.1"/>
    </source>
</evidence>
<dbReference type="GO" id="GO:0005737">
    <property type="term" value="C:cytoplasm"/>
    <property type="evidence" value="ECO:0007669"/>
    <property type="project" value="TreeGrafter"/>
</dbReference>
<dbReference type="SUPFAM" id="SSF52540">
    <property type="entry name" value="P-loop containing nucleoside triphosphate hydrolases"/>
    <property type="match status" value="1"/>
</dbReference>
<sequence length="289" mass="33783">MRMETTKDTKKAYREKTSQVFKTCEVSFYLIGRYLNFGNYLAAATKHTKDTKKSKHSYNVRGTSHIFVSFVCFVVNKNLMKTFIAIAGNVGVGKSTLTKLLHDYTGWEPYYEAVDTNPYLVDFYQDMRAWSFHSQVYFLSKRLGHHRQIVERPGTVLQDRTVYEDAEIFAKNLFLQGNMTKRDWESYWELYQTVITILPPPDLVIYLQASVPVLQERIRQRGRVYEQMISSDYLQQLNTLYDAWIEGFTLCPVLTVQTDTLNFVAMNSHVESLAHRILYKLHGKDIITF</sequence>
<dbReference type="EMBL" id="DF820459">
    <property type="protein sequence ID" value="GAK53526.1"/>
    <property type="molecule type" value="Genomic_DNA"/>
</dbReference>
<dbReference type="HOGENOM" id="CLU_030466_2_1_0"/>
<reference evidence="2" key="1">
    <citation type="journal article" date="2015" name="PeerJ">
        <title>First genomic representation of candidate bacterial phylum KSB3 points to enhanced environmental sensing as a trigger of wastewater bulking.</title>
        <authorList>
            <person name="Sekiguchi Y."/>
            <person name="Ohashi A."/>
            <person name="Parks D.H."/>
            <person name="Yamauchi T."/>
            <person name="Tyson G.W."/>
            <person name="Hugenholtz P."/>
        </authorList>
    </citation>
    <scope>NUCLEOTIDE SEQUENCE [LARGE SCALE GENOMIC DNA]</scope>
</reference>
<dbReference type="InterPro" id="IPR027417">
    <property type="entry name" value="P-loop_NTPase"/>
</dbReference>
<dbReference type="GO" id="GO:0019136">
    <property type="term" value="F:deoxynucleoside kinase activity"/>
    <property type="evidence" value="ECO:0007669"/>
    <property type="project" value="TreeGrafter"/>
</dbReference>
<dbReference type="CDD" id="cd01673">
    <property type="entry name" value="dNK"/>
    <property type="match status" value="1"/>
</dbReference>
<gene>
    <name evidence="2" type="ORF">U14_04791</name>
</gene>